<evidence type="ECO:0000256" key="6">
    <source>
        <dbReference type="ARBA" id="ARBA00023458"/>
    </source>
</evidence>
<keyword evidence="8" id="KW-1185">Reference proteome</keyword>
<sequence length="337" mass="37748">MFNNHVYGIDLGSNMIKIYSQNSNEILKEKNMIAIRNKDTVLAVGDEAYEIYEKNPTNVKVSSPMLNGMIANISHLEIMLQLLLDKTERSVGRHPVIYFAVPVDMTEIEKRAYYSIAQTGRLRKSKVLLVERPIADALALGIPIMRTKGSMIVNIGAATTEISVIADSRVIISKVIPVGGDRLTQDIQNTIRRKLNFSISERTAGRLKLSLANLEKDTKDARKIIGIDCVSGLPRERVITSAAVNEAIVPAVREIITEIRAFLERIPPQIHRVILSEGIYLTGGSTHLPYIDRIVSRQIGCPILLSHYYELCTVYGLKEIITHDALHHWAFTPKKQK</sequence>
<dbReference type="PRINTS" id="PR01652">
    <property type="entry name" value="SHAPEPROTEIN"/>
</dbReference>
<evidence type="ECO:0000256" key="3">
    <source>
        <dbReference type="ARBA" id="ARBA00022741"/>
    </source>
</evidence>
<accession>A0A4Q1RHJ7</accession>
<dbReference type="GO" id="GO:0008360">
    <property type="term" value="P:regulation of cell shape"/>
    <property type="evidence" value="ECO:0007669"/>
    <property type="project" value="UniProtKB-KW"/>
</dbReference>
<dbReference type="SUPFAM" id="SSF53067">
    <property type="entry name" value="Actin-like ATPase domain"/>
    <property type="match status" value="2"/>
</dbReference>
<dbReference type="InterPro" id="IPR043129">
    <property type="entry name" value="ATPase_NBD"/>
</dbReference>
<keyword evidence="2" id="KW-0963">Cytoplasm</keyword>
<comment type="caution">
    <text evidence="7">The sequence shown here is derived from an EMBL/GenBank/DDBJ whole genome shotgun (WGS) entry which is preliminary data.</text>
</comment>
<dbReference type="Gene3D" id="3.30.420.40">
    <property type="match status" value="2"/>
</dbReference>
<dbReference type="GO" id="GO:0005737">
    <property type="term" value="C:cytoplasm"/>
    <property type="evidence" value="ECO:0007669"/>
    <property type="project" value="UniProtKB-SubCell"/>
</dbReference>
<dbReference type="InterPro" id="IPR056546">
    <property type="entry name" value="MreB_MamK-like"/>
</dbReference>
<gene>
    <name evidence="7" type="ORF">ETP43_07565</name>
</gene>
<evidence type="ECO:0000256" key="4">
    <source>
        <dbReference type="ARBA" id="ARBA00022840"/>
    </source>
</evidence>
<evidence type="ECO:0000256" key="1">
    <source>
        <dbReference type="ARBA" id="ARBA00004496"/>
    </source>
</evidence>
<evidence type="ECO:0000256" key="5">
    <source>
        <dbReference type="ARBA" id="ARBA00022960"/>
    </source>
</evidence>
<dbReference type="OrthoDB" id="9768127at2"/>
<organism evidence="7 8">
    <name type="scientific">Blautia faecicola</name>
    <dbReference type="NCBI Taxonomy" id="2509240"/>
    <lineage>
        <taxon>Bacteria</taxon>
        <taxon>Bacillati</taxon>
        <taxon>Bacillota</taxon>
        <taxon>Clostridia</taxon>
        <taxon>Lachnospirales</taxon>
        <taxon>Lachnospiraceae</taxon>
        <taxon>Blautia</taxon>
    </lineage>
</organism>
<dbReference type="AlphaFoldDB" id="A0A4Q1RHJ7"/>
<dbReference type="PANTHER" id="PTHR42749:SF1">
    <property type="entry name" value="CELL SHAPE-DETERMINING PROTEIN MREB"/>
    <property type="match status" value="1"/>
</dbReference>
<keyword evidence="4" id="KW-0067">ATP-binding</keyword>
<comment type="subcellular location">
    <subcellularLocation>
        <location evidence="1">Cytoplasm</location>
    </subcellularLocation>
</comment>
<comment type="similarity">
    <text evidence="6">Belongs to the FtsA/MreB family.</text>
</comment>
<keyword evidence="5" id="KW-0133">Cell shape</keyword>
<protein>
    <submittedName>
        <fullName evidence="7">Rod shape-determining protein</fullName>
    </submittedName>
</protein>
<evidence type="ECO:0000313" key="7">
    <source>
        <dbReference type="EMBL" id="RXS75088.1"/>
    </source>
</evidence>
<reference evidence="7 8" key="1">
    <citation type="submission" date="2019-01" db="EMBL/GenBank/DDBJ databases">
        <title>Blautia sp. nov. KGMB01111 isolated human feces.</title>
        <authorList>
            <person name="Park J.-E."/>
            <person name="Kim J.-S."/>
            <person name="Park S.-H."/>
        </authorList>
    </citation>
    <scope>NUCLEOTIDE SEQUENCE [LARGE SCALE GENOMIC DNA]</scope>
    <source>
        <strain evidence="7 8">KGMB01111</strain>
    </source>
</reference>
<evidence type="ECO:0000313" key="8">
    <source>
        <dbReference type="Proteomes" id="UP000290106"/>
    </source>
</evidence>
<dbReference type="GO" id="GO:0000902">
    <property type="term" value="P:cell morphogenesis"/>
    <property type="evidence" value="ECO:0007669"/>
    <property type="project" value="InterPro"/>
</dbReference>
<evidence type="ECO:0000256" key="2">
    <source>
        <dbReference type="ARBA" id="ARBA00022490"/>
    </source>
</evidence>
<dbReference type="EMBL" id="SDKC01000001">
    <property type="protein sequence ID" value="RXS75088.1"/>
    <property type="molecule type" value="Genomic_DNA"/>
</dbReference>
<dbReference type="GO" id="GO:0005524">
    <property type="term" value="F:ATP binding"/>
    <property type="evidence" value="ECO:0007669"/>
    <property type="project" value="UniProtKB-KW"/>
</dbReference>
<dbReference type="PANTHER" id="PTHR42749">
    <property type="entry name" value="CELL SHAPE-DETERMINING PROTEIN MREB"/>
    <property type="match status" value="1"/>
</dbReference>
<proteinExistence type="inferred from homology"/>
<dbReference type="RefSeq" id="WP_022398627.1">
    <property type="nucleotide sequence ID" value="NZ_DAWBJR010000017.1"/>
</dbReference>
<name>A0A4Q1RHJ7_9FIRM</name>
<dbReference type="Pfam" id="PF06723">
    <property type="entry name" value="MreB_Mbl"/>
    <property type="match status" value="1"/>
</dbReference>
<dbReference type="InterPro" id="IPR004753">
    <property type="entry name" value="MreB"/>
</dbReference>
<dbReference type="Proteomes" id="UP000290106">
    <property type="component" value="Unassembled WGS sequence"/>
</dbReference>
<keyword evidence="3" id="KW-0547">Nucleotide-binding</keyword>